<dbReference type="GO" id="GO:0000155">
    <property type="term" value="F:phosphorelay sensor kinase activity"/>
    <property type="evidence" value="ECO:0007669"/>
    <property type="project" value="InterPro"/>
</dbReference>
<evidence type="ECO:0000313" key="9">
    <source>
        <dbReference type="EMBL" id="AFM13536.1"/>
    </source>
</evidence>
<keyword evidence="9" id="KW-0418">Kinase</keyword>
<evidence type="ECO:0000256" key="4">
    <source>
        <dbReference type="ARBA" id="ARBA00023012"/>
    </source>
</evidence>
<dbReference type="Pfam" id="PF02518">
    <property type="entry name" value="HATPase_c"/>
    <property type="match status" value="1"/>
</dbReference>
<dbReference type="OrthoDB" id="9809348at2"/>
<feature type="transmembrane region" description="Helical" evidence="6">
    <location>
        <begin position="26"/>
        <end position="48"/>
    </location>
</feature>
<dbReference type="HOGENOM" id="CLU_383980_0_0_12"/>
<dbReference type="PROSITE" id="PS50109">
    <property type="entry name" value="HIS_KIN"/>
    <property type="match status" value="1"/>
</dbReference>
<dbReference type="CDD" id="cd00082">
    <property type="entry name" value="HisKA"/>
    <property type="match status" value="1"/>
</dbReference>
<dbReference type="SMART" id="SM00448">
    <property type="entry name" value="REC"/>
    <property type="match status" value="1"/>
</dbReference>
<dbReference type="Pfam" id="PF00512">
    <property type="entry name" value="HisKA"/>
    <property type="match status" value="1"/>
</dbReference>
<evidence type="ECO:0000313" key="10">
    <source>
        <dbReference type="Proteomes" id="UP000006048"/>
    </source>
</evidence>
<dbReference type="Pfam" id="PF00072">
    <property type="entry name" value="Response_reg"/>
    <property type="match status" value="1"/>
</dbReference>
<dbReference type="PROSITE" id="PS50110">
    <property type="entry name" value="RESPONSE_REGULATORY"/>
    <property type="match status" value="1"/>
</dbReference>
<dbReference type="Gene3D" id="3.40.50.2300">
    <property type="match status" value="1"/>
</dbReference>
<dbReference type="InterPro" id="IPR004358">
    <property type="entry name" value="Sig_transdc_His_kin-like_C"/>
</dbReference>
<dbReference type="InterPro" id="IPR011006">
    <property type="entry name" value="CheY-like_superfamily"/>
</dbReference>
<dbReference type="InterPro" id="IPR003594">
    <property type="entry name" value="HATPase_dom"/>
</dbReference>
<dbReference type="SUPFAM" id="SSF55874">
    <property type="entry name" value="ATPase domain of HSP90 chaperone/DNA topoisomerase II/histidine kinase"/>
    <property type="match status" value="1"/>
</dbReference>
<dbReference type="AlphaFoldDB" id="I4B8C9"/>
<name>I4B8C9_TURPD</name>
<evidence type="ECO:0000259" key="8">
    <source>
        <dbReference type="PROSITE" id="PS50110"/>
    </source>
</evidence>
<sequence>MQPLGRLYRSIAFRFKRRLGRRYLPLWLKGTVIMTVFFLLPFLGLSYYSVTQSTERERESLFQNFYLRAHAFSLEVRTFLKDKVDLQPGNLHLVSRGAFATAYDLPVPDSVRLNVQAWLASDAGGASLVEFYIDGEKGFPRILYLERQRQRLYLIFEAAFLSKLLDVSPNIGTDDRIFLYNAHEQPFLSNTIEEEYRVPADWQAGIHKLFWENQINGVQDLTIRGTRFIVARYRLRDLPLLVYLARPYALAMQPVEKTAIEIAVIFLLVGLIVFMLMMYFFRDQLRTLQKLRLFIDGKLAAIKARRAFQIRDERTEIFSDIIAIRHKELRARLERDDAERRTQAKADFLASMSHEIRNPLNAILGIADLLRDRSTDADSRRYLQLIRDSGDSLLQIINDILDISKIEKNRMTLESAELDLAAMLADLQLFYAEKAQRQRSRIVVEIAPTAGARVLGDATRIRQIIVNLLSNALKFTEAGQVTLRLRRTPGSDKVRLYVHDTGIGISREHIRRIFAAYEQAEKSTTRLYGGTGLGLSIALRLASLMSGSLSCRSKPGKGTTFMCTLALPQVSARLETVTSEKGPGVPEHLARLSILVAEDNEINQMLMTENLQTLVGRVVIAENGAQAIEKFSHENFDLIFMDIQMPEVDGLEAAREIRKREAEGGKARTPIVALSGNAMADDVEAARQAGCDAHLAKPVRRDQLIASLVQFCPAETQAER</sequence>
<dbReference type="CDD" id="cd17546">
    <property type="entry name" value="REC_hyHK_CKI1_RcsC-like"/>
    <property type="match status" value="1"/>
</dbReference>
<evidence type="ECO:0000256" key="6">
    <source>
        <dbReference type="SAM" id="Phobius"/>
    </source>
</evidence>
<keyword evidence="6" id="KW-0472">Membrane</keyword>
<gene>
    <name evidence="9" type="ordered locus">Turpa_2897</name>
</gene>
<dbReference type="PANTHER" id="PTHR45339">
    <property type="entry name" value="HYBRID SIGNAL TRANSDUCTION HISTIDINE KINASE J"/>
    <property type="match status" value="1"/>
</dbReference>
<dbReference type="PRINTS" id="PR00344">
    <property type="entry name" value="BCTRLSENSOR"/>
</dbReference>
<dbReference type="SUPFAM" id="SSF47384">
    <property type="entry name" value="Homodimeric domain of signal transducing histidine kinase"/>
    <property type="match status" value="1"/>
</dbReference>
<evidence type="ECO:0000256" key="5">
    <source>
        <dbReference type="PROSITE-ProRule" id="PRU00169"/>
    </source>
</evidence>
<evidence type="ECO:0000259" key="7">
    <source>
        <dbReference type="PROSITE" id="PS50109"/>
    </source>
</evidence>
<dbReference type="EMBL" id="CP002959">
    <property type="protein sequence ID" value="AFM13536.1"/>
    <property type="molecule type" value="Genomic_DNA"/>
</dbReference>
<keyword evidence="3 5" id="KW-0597">Phosphoprotein</keyword>
<dbReference type="CDD" id="cd16922">
    <property type="entry name" value="HATPase_EvgS-ArcB-TorS-like"/>
    <property type="match status" value="1"/>
</dbReference>
<evidence type="ECO:0000256" key="2">
    <source>
        <dbReference type="ARBA" id="ARBA00012438"/>
    </source>
</evidence>
<feature type="modified residue" description="4-aspartylphosphate" evidence="5">
    <location>
        <position position="642"/>
    </location>
</feature>
<dbReference type="FunFam" id="3.30.565.10:FF:000010">
    <property type="entry name" value="Sensor histidine kinase RcsC"/>
    <property type="match status" value="1"/>
</dbReference>
<keyword evidence="6" id="KW-0812">Transmembrane</keyword>
<dbReference type="SMART" id="SM00388">
    <property type="entry name" value="HisKA"/>
    <property type="match status" value="1"/>
</dbReference>
<keyword evidence="10" id="KW-1185">Reference proteome</keyword>
<dbReference type="STRING" id="869212.Turpa_2897"/>
<dbReference type="SUPFAM" id="SSF52172">
    <property type="entry name" value="CheY-like"/>
    <property type="match status" value="1"/>
</dbReference>
<keyword evidence="9" id="KW-0808">Transferase</keyword>
<evidence type="ECO:0000256" key="1">
    <source>
        <dbReference type="ARBA" id="ARBA00000085"/>
    </source>
</evidence>
<dbReference type="InterPro" id="IPR001789">
    <property type="entry name" value="Sig_transdc_resp-reg_receiver"/>
</dbReference>
<proteinExistence type="predicted"/>
<protein>
    <recommendedName>
        <fullName evidence="2">histidine kinase</fullName>
        <ecNumber evidence="2">2.7.13.3</ecNumber>
    </recommendedName>
</protein>
<reference evidence="9 10" key="1">
    <citation type="submission" date="2012-06" db="EMBL/GenBank/DDBJ databases">
        <title>The complete chromosome of genome of Turneriella parva DSM 21527.</title>
        <authorList>
            <consortium name="US DOE Joint Genome Institute (JGI-PGF)"/>
            <person name="Lucas S."/>
            <person name="Han J."/>
            <person name="Lapidus A."/>
            <person name="Bruce D."/>
            <person name="Goodwin L."/>
            <person name="Pitluck S."/>
            <person name="Peters L."/>
            <person name="Kyrpides N."/>
            <person name="Mavromatis K."/>
            <person name="Ivanova N."/>
            <person name="Mikhailova N."/>
            <person name="Chertkov O."/>
            <person name="Detter J.C."/>
            <person name="Tapia R."/>
            <person name="Han C."/>
            <person name="Land M."/>
            <person name="Hauser L."/>
            <person name="Markowitz V."/>
            <person name="Cheng J.-F."/>
            <person name="Hugenholtz P."/>
            <person name="Woyke T."/>
            <person name="Wu D."/>
            <person name="Gronow S."/>
            <person name="Wellnitz S."/>
            <person name="Brambilla E."/>
            <person name="Klenk H.-P."/>
            <person name="Eisen J.A."/>
        </authorList>
    </citation>
    <scope>NUCLEOTIDE SEQUENCE [LARGE SCALE GENOMIC DNA]</scope>
    <source>
        <strain evidence="10">ATCC BAA-1111 / DSM 21527 / NCTC 11395 / H</strain>
    </source>
</reference>
<feature type="domain" description="Response regulatory" evidence="8">
    <location>
        <begin position="593"/>
        <end position="712"/>
    </location>
</feature>
<accession>I4B8C9</accession>
<dbReference type="InterPro" id="IPR036890">
    <property type="entry name" value="HATPase_C_sf"/>
</dbReference>
<dbReference type="InterPro" id="IPR036097">
    <property type="entry name" value="HisK_dim/P_sf"/>
</dbReference>
<comment type="catalytic activity">
    <reaction evidence="1">
        <text>ATP + protein L-histidine = ADP + protein N-phospho-L-histidine.</text>
        <dbReference type="EC" id="2.7.13.3"/>
    </reaction>
</comment>
<feature type="domain" description="Histidine kinase" evidence="7">
    <location>
        <begin position="351"/>
        <end position="569"/>
    </location>
</feature>
<dbReference type="SMART" id="SM00387">
    <property type="entry name" value="HATPase_c"/>
    <property type="match status" value="1"/>
</dbReference>
<dbReference type="RefSeq" id="WP_014804038.1">
    <property type="nucleotide sequence ID" value="NC_018020.1"/>
</dbReference>
<evidence type="ECO:0000256" key="3">
    <source>
        <dbReference type="ARBA" id="ARBA00022553"/>
    </source>
</evidence>
<keyword evidence="6" id="KW-1133">Transmembrane helix</keyword>
<feature type="transmembrane region" description="Helical" evidence="6">
    <location>
        <begin position="262"/>
        <end position="281"/>
    </location>
</feature>
<dbReference type="InterPro" id="IPR003661">
    <property type="entry name" value="HisK_dim/P_dom"/>
</dbReference>
<keyword evidence="4" id="KW-0902">Two-component regulatory system</keyword>
<dbReference type="Gene3D" id="3.30.565.10">
    <property type="entry name" value="Histidine kinase-like ATPase, C-terminal domain"/>
    <property type="match status" value="1"/>
</dbReference>
<dbReference type="Gene3D" id="1.10.287.130">
    <property type="match status" value="1"/>
</dbReference>
<dbReference type="KEGG" id="tpx:Turpa_2897"/>
<dbReference type="PANTHER" id="PTHR45339:SF1">
    <property type="entry name" value="HYBRID SIGNAL TRANSDUCTION HISTIDINE KINASE J"/>
    <property type="match status" value="1"/>
</dbReference>
<dbReference type="InterPro" id="IPR005467">
    <property type="entry name" value="His_kinase_dom"/>
</dbReference>
<dbReference type="Proteomes" id="UP000006048">
    <property type="component" value="Chromosome"/>
</dbReference>
<dbReference type="EC" id="2.7.13.3" evidence="2"/>
<organism evidence="9 10">
    <name type="scientific">Turneriella parva (strain ATCC BAA-1111 / DSM 21527 / NCTC 11395 / H)</name>
    <name type="common">Leptospira parva</name>
    <dbReference type="NCBI Taxonomy" id="869212"/>
    <lineage>
        <taxon>Bacteria</taxon>
        <taxon>Pseudomonadati</taxon>
        <taxon>Spirochaetota</taxon>
        <taxon>Spirochaetia</taxon>
        <taxon>Leptospirales</taxon>
        <taxon>Leptospiraceae</taxon>
        <taxon>Turneriella</taxon>
    </lineage>
</organism>